<accession>A0A165DJH6</accession>
<feature type="region of interest" description="Disordered" evidence="1">
    <location>
        <begin position="197"/>
        <end position="242"/>
    </location>
</feature>
<evidence type="ECO:0000256" key="1">
    <source>
        <dbReference type="SAM" id="MobiDB-lite"/>
    </source>
</evidence>
<dbReference type="InParanoid" id="A0A165DJH6"/>
<evidence type="ECO:0000313" key="3">
    <source>
        <dbReference type="Proteomes" id="UP000077266"/>
    </source>
</evidence>
<reference evidence="2 3" key="1">
    <citation type="journal article" date="2016" name="Mol. Biol. Evol.">
        <title>Comparative Genomics of Early-Diverging Mushroom-Forming Fungi Provides Insights into the Origins of Lignocellulose Decay Capabilities.</title>
        <authorList>
            <person name="Nagy L.G."/>
            <person name="Riley R."/>
            <person name="Tritt A."/>
            <person name="Adam C."/>
            <person name="Daum C."/>
            <person name="Floudas D."/>
            <person name="Sun H."/>
            <person name="Yadav J.S."/>
            <person name="Pangilinan J."/>
            <person name="Larsson K.H."/>
            <person name="Matsuura K."/>
            <person name="Barry K."/>
            <person name="Labutti K."/>
            <person name="Kuo R."/>
            <person name="Ohm R.A."/>
            <person name="Bhattacharya S.S."/>
            <person name="Shirouzu T."/>
            <person name="Yoshinaga Y."/>
            <person name="Martin F.M."/>
            <person name="Grigoriev I.V."/>
            <person name="Hibbett D.S."/>
        </authorList>
    </citation>
    <scope>NUCLEOTIDE SEQUENCE [LARGE SCALE GENOMIC DNA]</scope>
    <source>
        <strain evidence="2 3">HHB12029</strain>
    </source>
</reference>
<proteinExistence type="predicted"/>
<evidence type="ECO:0000313" key="2">
    <source>
        <dbReference type="EMBL" id="KZV84693.1"/>
    </source>
</evidence>
<dbReference type="AlphaFoldDB" id="A0A165DJH6"/>
<sequence>MPNAGGVFFVPARFPRRVSSSSRPYHTAQLSSTCTERVVREIDCGCTHVQVERVSRPSAPPIASCHDIRHLAYDQTMWTACVVQSSRRPSTITAARRVTSVNRCTPDRPVPLPGHIYPLHHRSRGRHSSQIESLWPGTSTVPHAAGRDARHTVTSYAIASSALRRASKLSSTPCRLGLRSTSTSSCHGTCRILSRAHSRGRPTSIPSEYGATGTRASGQLARESPLSTGAPAVSSSWSTNTA</sequence>
<dbReference type="EMBL" id="KV426214">
    <property type="protein sequence ID" value="KZV84693.1"/>
    <property type="molecule type" value="Genomic_DNA"/>
</dbReference>
<feature type="compositionally biased region" description="Polar residues" evidence="1">
    <location>
        <begin position="233"/>
        <end position="242"/>
    </location>
</feature>
<protein>
    <submittedName>
        <fullName evidence="2">Uncharacterized protein</fullName>
    </submittedName>
</protein>
<name>A0A165DJH6_EXIGL</name>
<keyword evidence="3" id="KW-1185">Reference proteome</keyword>
<organism evidence="2 3">
    <name type="scientific">Exidia glandulosa HHB12029</name>
    <dbReference type="NCBI Taxonomy" id="1314781"/>
    <lineage>
        <taxon>Eukaryota</taxon>
        <taxon>Fungi</taxon>
        <taxon>Dikarya</taxon>
        <taxon>Basidiomycota</taxon>
        <taxon>Agaricomycotina</taxon>
        <taxon>Agaricomycetes</taxon>
        <taxon>Auriculariales</taxon>
        <taxon>Exidiaceae</taxon>
        <taxon>Exidia</taxon>
    </lineage>
</organism>
<gene>
    <name evidence="2" type="ORF">EXIGLDRAFT_279584</name>
</gene>
<dbReference type="Proteomes" id="UP000077266">
    <property type="component" value="Unassembled WGS sequence"/>
</dbReference>